<dbReference type="Gene3D" id="3.20.20.150">
    <property type="entry name" value="Divalent-metal-dependent TIM barrel enzymes"/>
    <property type="match status" value="1"/>
</dbReference>
<dbReference type="GO" id="GO:0005737">
    <property type="term" value="C:cytoplasm"/>
    <property type="evidence" value="ECO:0007669"/>
    <property type="project" value="UniProtKB-SubCell"/>
</dbReference>
<protein>
    <recommendedName>
        <fullName evidence="6 7">L-rhamnose isomerase</fullName>
        <ecNumber evidence="6 7">5.3.1.14</ecNumber>
    </recommendedName>
</protein>
<gene>
    <name evidence="6" type="primary">rhaA</name>
    <name evidence="8" type="ORF">KTH89_23995</name>
</gene>
<dbReference type="Pfam" id="PF06134">
    <property type="entry name" value="RhaA"/>
    <property type="match status" value="1"/>
</dbReference>
<evidence type="ECO:0000256" key="3">
    <source>
        <dbReference type="ARBA" id="ARBA00023211"/>
    </source>
</evidence>
<evidence type="ECO:0000256" key="7">
    <source>
        <dbReference type="NCBIfam" id="TIGR01748"/>
    </source>
</evidence>
<evidence type="ECO:0000313" key="8">
    <source>
        <dbReference type="EMBL" id="MBU9739602.1"/>
    </source>
</evidence>
<dbReference type="NCBIfam" id="NF002203">
    <property type="entry name" value="PRK01076.1"/>
    <property type="match status" value="1"/>
</dbReference>
<sequence length="408" mass="46135">MKRVEENYQMAKELYAQMGVDTDQVLKTLSEVPISVHCWQIDDLTGFENPNAVLSGGIAAIGNAPGKPESKEEFIEQLDQALDMIPGNTKLALHAVYLDTQGKKVDRNEILPEHFAGWVDYAKKRGIGLDFNPTYFSHPMSDSGFTLASSDEGVRNFWIEHGKRCRKIGEYFGKELGQPCITNHWIGDGYKDHTIDKVAPRMRLKDSLDQIFAEPIDWKYNIDSVESKLFGLGSEAYVPGSHEFYTNYVMTQKNCILCMDAGHFHPTETVSAKISSYLVFGQELMLHVSRPVRWDSDHVVMLDDETKAIMQEIVRYQALDKVHIGLDFFDASINRVAATVIGARNARKALLYALLEPSEELIRVEQEGNLTRRLALSEEMKTMPAGLVWDMFCEMEGVPGTEWLDITK</sequence>
<evidence type="ECO:0000256" key="6">
    <source>
        <dbReference type="HAMAP-Rule" id="MF_00541"/>
    </source>
</evidence>
<dbReference type="HAMAP" id="MF_00541">
    <property type="entry name" value="RhaA"/>
    <property type="match status" value="1"/>
</dbReference>
<feature type="binding site" evidence="6">
    <location>
        <position position="295"/>
    </location>
    <ligand>
        <name>Mn(2+)</name>
        <dbReference type="ChEBI" id="CHEBI:29035"/>
    </ligand>
</feature>
<keyword evidence="4 6" id="KW-0413">Isomerase</keyword>
<evidence type="ECO:0000256" key="1">
    <source>
        <dbReference type="ARBA" id="ARBA00022490"/>
    </source>
</evidence>
<dbReference type="SUPFAM" id="SSF51658">
    <property type="entry name" value="Xylose isomerase-like"/>
    <property type="match status" value="1"/>
</dbReference>
<feature type="binding site" evidence="6">
    <location>
        <position position="297"/>
    </location>
    <ligand>
        <name>Mn(2+)</name>
        <dbReference type="ChEBI" id="CHEBI:29035"/>
    </ligand>
</feature>
<comment type="function">
    <text evidence="6">Catalyzes the interconversion of L-rhamnose and L-rhamnulose.</text>
</comment>
<dbReference type="Proteomes" id="UP000712157">
    <property type="component" value="Unassembled WGS sequence"/>
</dbReference>
<dbReference type="GO" id="GO:0019301">
    <property type="term" value="P:rhamnose catabolic process"/>
    <property type="evidence" value="ECO:0007669"/>
    <property type="project" value="UniProtKB-UniRule"/>
</dbReference>
<dbReference type="EMBL" id="JAHQCW010000068">
    <property type="protein sequence ID" value="MBU9739602.1"/>
    <property type="molecule type" value="Genomic_DNA"/>
</dbReference>
<dbReference type="GO" id="GO:0030145">
    <property type="term" value="F:manganese ion binding"/>
    <property type="evidence" value="ECO:0007669"/>
    <property type="project" value="UniProtKB-UniRule"/>
</dbReference>
<dbReference type="InterPro" id="IPR036237">
    <property type="entry name" value="Xyl_isomerase-like_sf"/>
</dbReference>
<dbReference type="PANTHER" id="PTHR30268">
    <property type="entry name" value="L-RHAMNOSE ISOMERASE"/>
    <property type="match status" value="1"/>
</dbReference>
<evidence type="ECO:0000256" key="4">
    <source>
        <dbReference type="ARBA" id="ARBA00023235"/>
    </source>
</evidence>
<comment type="subcellular location">
    <subcellularLocation>
        <location evidence="6">Cytoplasm</location>
    </subcellularLocation>
</comment>
<comment type="catalytic activity">
    <reaction evidence="6">
        <text>L-rhamnopyranose = L-rhamnulose</text>
        <dbReference type="Rhea" id="RHEA:23160"/>
        <dbReference type="ChEBI" id="CHEBI:17897"/>
        <dbReference type="ChEBI" id="CHEBI:62346"/>
        <dbReference type="EC" id="5.3.1.14"/>
    </reaction>
</comment>
<evidence type="ECO:0000313" key="9">
    <source>
        <dbReference type="Proteomes" id="UP000712157"/>
    </source>
</evidence>
<dbReference type="GO" id="GO:0019324">
    <property type="term" value="P:L-lyxose metabolic process"/>
    <property type="evidence" value="ECO:0007669"/>
    <property type="project" value="TreeGrafter"/>
</dbReference>
<comment type="similarity">
    <text evidence="6">Belongs to the rhamnose isomerase family.</text>
</comment>
<keyword evidence="3 6" id="KW-0464">Manganese</keyword>
<evidence type="ECO:0000256" key="2">
    <source>
        <dbReference type="ARBA" id="ARBA00022723"/>
    </source>
</evidence>
<dbReference type="InterPro" id="IPR009308">
    <property type="entry name" value="Rhamnose_isomerase"/>
</dbReference>
<keyword evidence="1 6" id="KW-0963">Cytoplasm</keyword>
<keyword evidence="9" id="KW-1185">Reference proteome</keyword>
<keyword evidence="5 6" id="KW-0684">Rhamnose metabolism</keyword>
<dbReference type="RefSeq" id="WP_158348728.1">
    <property type="nucleotide sequence ID" value="NZ_JAHQCW010000068.1"/>
</dbReference>
<evidence type="ECO:0000256" key="5">
    <source>
        <dbReference type="ARBA" id="ARBA00023308"/>
    </source>
</evidence>
<dbReference type="GO" id="GO:0008740">
    <property type="term" value="F:L-rhamnose isomerase activity"/>
    <property type="evidence" value="ECO:0007669"/>
    <property type="project" value="UniProtKB-UniRule"/>
</dbReference>
<dbReference type="EC" id="5.3.1.14" evidence="6 7"/>
<dbReference type="AlphaFoldDB" id="A0A949K4W5"/>
<dbReference type="NCBIfam" id="TIGR01748">
    <property type="entry name" value="rhaA"/>
    <property type="match status" value="1"/>
</dbReference>
<proteinExistence type="inferred from homology"/>
<comment type="caution">
    <text evidence="8">The sequence shown here is derived from an EMBL/GenBank/DDBJ whole genome shotgun (WGS) entry which is preliminary data.</text>
</comment>
<accession>A0A949K4W5</accession>
<name>A0A949K4W5_9FIRM</name>
<organism evidence="8 9">
    <name type="scientific">Diplocloster agilis</name>
    <dbReference type="NCBI Taxonomy" id="2850323"/>
    <lineage>
        <taxon>Bacteria</taxon>
        <taxon>Bacillati</taxon>
        <taxon>Bacillota</taxon>
        <taxon>Clostridia</taxon>
        <taxon>Lachnospirales</taxon>
        <taxon>Lachnospiraceae</taxon>
        <taxon>Diplocloster</taxon>
    </lineage>
</organism>
<keyword evidence="2 6" id="KW-0479">Metal-binding</keyword>
<feature type="binding site" evidence="6">
    <location>
        <position position="263"/>
    </location>
    <ligand>
        <name>Mn(2+)</name>
        <dbReference type="ChEBI" id="CHEBI:29035"/>
    </ligand>
</feature>
<comment type="pathway">
    <text evidence="6">Carbohydrate degradation; L-rhamnose degradation; glycerone phosphate from L-rhamnose: step 1/3.</text>
</comment>
<comment type="cofactor">
    <cofactor evidence="6">
        <name>Mn(2+)</name>
        <dbReference type="ChEBI" id="CHEBI:29035"/>
    </cofactor>
    <text evidence="6">Binds 1 Mn(2+) ion per subunit.</text>
</comment>
<reference evidence="8" key="1">
    <citation type="submission" date="2021-06" db="EMBL/GenBank/DDBJ databases">
        <title>Description of novel taxa of the family Lachnospiraceae.</title>
        <authorList>
            <person name="Chaplin A.V."/>
            <person name="Sokolova S.R."/>
            <person name="Pikina A.P."/>
            <person name="Korzhanova M."/>
            <person name="Belova V."/>
            <person name="Korostin D."/>
            <person name="Efimov B.A."/>
        </authorList>
    </citation>
    <scope>NUCLEOTIDE SEQUENCE</scope>
    <source>
        <strain evidence="8">ASD5720</strain>
    </source>
</reference>
<dbReference type="PANTHER" id="PTHR30268:SF0">
    <property type="entry name" value="L-RHAMNOSE ISOMERASE"/>
    <property type="match status" value="1"/>
</dbReference>
<dbReference type="InterPro" id="IPR050337">
    <property type="entry name" value="L-rhamnose_isomerase"/>
</dbReference>